<feature type="domain" description="F-box" evidence="1">
    <location>
        <begin position="2"/>
        <end position="49"/>
    </location>
</feature>
<organism evidence="2 3">
    <name type="scientific">Trichomonascus ciferrii</name>
    <dbReference type="NCBI Taxonomy" id="44093"/>
    <lineage>
        <taxon>Eukaryota</taxon>
        <taxon>Fungi</taxon>
        <taxon>Dikarya</taxon>
        <taxon>Ascomycota</taxon>
        <taxon>Saccharomycotina</taxon>
        <taxon>Dipodascomycetes</taxon>
        <taxon>Dipodascales</taxon>
        <taxon>Trichomonascaceae</taxon>
        <taxon>Trichomonascus</taxon>
        <taxon>Trichomonascus ciferrii complex</taxon>
    </lineage>
</organism>
<comment type="caution">
    <text evidence="2">The sequence shown here is derived from an EMBL/GenBank/DDBJ whole genome shotgun (WGS) entry which is preliminary data.</text>
</comment>
<gene>
    <name evidence="2" type="ORF">TRICI_005007</name>
</gene>
<dbReference type="PROSITE" id="PS50181">
    <property type="entry name" value="FBOX"/>
    <property type="match status" value="1"/>
</dbReference>
<dbReference type="VEuPathDB" id="FungiDB:TRICI_005007"/>
<protein>
    <recommendedName>
        <fullName evidence="1">F-box domain-containing protein</fullName>
    </recommendedName>
</protein>
<evidence type="ECO:0000313" key="3">
    <source>
        <dbReference type="Proteomes" id="UP000761534"/>
    </source>
</evidence>
<accession>A0A642UXR1</accession>
<evidence type="ECO:0000313" key="2">
    <source>
        <dbReference type="EMBL" id="KAA8907371.1"/>
    </source>
</evidence>
<dbReference type="EMBL" id="SWFS01000381">
    <property type="protein sequence ID" value="KAA8907371.1"/>
    <property type="molecule type" value="Genomic_DNA"/>
</dbReference>
<keyword evidence="3" id="KW-1185">Reference proteome</keyword>
<evidence type="ECO:0000259" key="1">
    <source>
        <dbReference type="PROSITE" id="PS50181"/>
    </source>
</evidence>
<reference evidence="2" key="1">
    <citation type="journal article" date="2019" name="G3 (Bethesda)">
        <title>Genome Assemblies of Two Rare Opportunistic Yeast Pathogens: Diutina rugosa (syn. Candida rugosa) and Trichomonascus ciferrii (syn. Candida ciferrii).</title>
        <authorList>
            <person name="Mixao V."/>
            <person name="Saus E."/>
            <person name="Hansen A.P."/>
            <person name="Lass-Florl C."/>
            <person name="Gabaldon T."/>
        </authorList>
    </citation>
    <scope>NUCLEOTIDE SEQUENCE</scope>
    <source>
        <strain evidence="2">CBS 4856</strain>
    </source>
</reference>
<dbReference type="Proteomes" id="UP000761534">
    <property type="component" value="Unassembled WGS sequence"/>
</dbReference>
<dbReference type="InterPro" id="IPR036047">
    <property type="entry name" value="F-box-like_dom_sf"/>
</dbReference>
<dbReference type="AlphaFoldDB" id="A0A642UXR1"/>
<dbReference type="SUPFAM" id="SSF81383">
    <property type="entry name" value="F-box domain"/>
    <property type="match status" value="1"/>
</dbReference>
<dbReference type="InterPro" id="IPR001810">
    <property type="entry name" value="F-box_dom"/>
</dbReference>
<sequence length="447" mass="50979">MNMSLEALPVELVDMVFAELPYRSQLCLRETCRYMKTIAESYTDYGCQLSVKGPYDRWAYNALQMKTIPNPGFRCEVRHRCRRCPTSVVTLEQLRASESNGLSFWLKRLWYIKFPKLNNESHVAHMRDVFNILEQKGLEQRIDLEIGDTLWLIGWSFIDMVESIKHSTLNLSVKAQMIARKDFKTRSKDGTPLFSLAKFTDIKLSIPGGRKVSELFTFDEGTELRWFEMNSCGDIRTSLWGIGHMSELLSKCNKVENLHLEQLTVTIDIPLEDDDWSLQNVESITMRNITLRPSSSVRRKGRKGAKGSLQSSGSPFIVFGGIGASELNIMDATLNRHRKSGQLFLDQLFVEYFSFSILLESESFKACPLEHITLLGVAPHWNLLLPLAELSALRTITIIVPFHHPQSMPISGLELDKTFAHLVQSVPSLYRLNVVDSHNQTIWACDA</sequence>
<proteinExistence type="predicted"/>
<name>A0A642UXR1_9ASCO</name>